<dbReference type="InterPro" id="IPR002145">
    <property type="entry name" value="CopG"/>
</dbReference>
<evidence type="ECO:0000313" key="2">
    <source>
        <dbReference type="EMBL" id="HFG21216.1"/>
    </source>
</evidence>
<proteinExistence type="predicted"/>
<reference evidence="2" key="1">
    <citation type="journal article" date="2020" name="mSystems">
        <title>Genome- and Community-Level Interaction Insights into Carbon Utilization and Element Cycling Functions of Hydrothermarchaeota in Hydrothermal Sediment.</title>
        <authorList>
            <person name="Zhou Z."/>
            <person name="Liu Y."/>
            <person name="Xu W."/>
            <person name="Pan J."/>
            <person name="Luo Z.H."/>
            <person name="Li M."/>
        </authorList>
    </citation>
    <scope>NUCLEOTIDE SEQUENCE [LARGE SCALE GENOMIC DNA]</scope>
    <source>
        <strain evidence="2">SpSt-524</strain>
    </source>
</reference>
<dbReference type="SUPFAM" id="SSF47598">
    <property type="entry name" value="Ribbon-helix-helix"/>
    <property type="match status" value="1"/>
</dbReference>
<comment type="caution">
    <text evidence="2">The sequence shown here is derived from an EMBL/GenBank/DDBJ whole genome shotgun (WGS) entry which is preliminary data.</text>
</comment>
<feature type="domain" description="Ribbon-helix-helix protein CopG" evidence="1">
    <location>
        <begin position="2"/>
        <end position="41"/>
    </location>
</feature>
<evidence type="ECO:0000259" key="1">
    <source>
        <dbReference type="Pfam" id="PF01402"/>
    </source>
</evidence>
<protein>
    <submittedName>
        <fullName evidence="2">Ribbon-helix-helix protein, CopG family</fullName>
    </submittedName>
</protein>
<dbReference type="AlphaFoldDB" id="A0A7C3HEC9"/>
<dbReference type="InterPro" id="IPR010985">
    <property type="entry name" value="Ribbon_hlx_hlx"/>
</dbReference>
<dbReference type="Pfam" id="PF01402">
    <property type="entry name" value="RHH_1"/>
    <property type="match status" value="1"/>
</dbReference>
<dbReference type="GO" id="GO:0006355">
    <property type="term" value="P:regulation of DNA-templated transcription"/>
    <property type="evidence" value="ECO:0007669"/>
    <property type="project" value="InterPro"/>
</dbReference>
<dbReference type="CDD" id="cd21631">
    <property type="entry name" value="RHH_CopG_NikR-like"/>
    <property type="match status" value="1"/>
</dbReference>
<organism evidence="2">
    <name type="scientific">Meiothermus ruber</name>
    <dbReference type="NCBI Taxonomy" id="277"/>
    <lineage>
        <taxon>Bacteria</taxon>
        <taxon>Thermotogati</taxon>
        <taxon>Deinococcota</taxon>
        <taxon>Deinococci</taxon>
        <taxon>Thermales</taxon>
        <taxon>Thermaceae</taxon>
        <taxon>Meiothermus</taxon>
    </lineage>
</organism>
<dbReference type="EMBL" id="DSWI01000026">
    <property type="protein sequence ID" value="HFG21216.1"/>
    <property type="molecule type" value="Genomic_DNA"/>
</dbReference>
<sequence length="79" mass="8983">MKRTTIYLDPELELLLKLEARRSKKPVAEIIREAVRDKLYKKPRGLPVGVGEFDSGHTDGAERFEEILDELGFGNPENS</sequence>
<name>A0A7C3HEC9_MEIRU</name>
<accession>A0A7C3HEC9</accession>
<gene>
    <name evidence="2" type="ORF">ENS82_11000</name>
</gene>
<dbReference type="RefSeq" id="WP_013015230.1">
    <property type="nucleotide sequence ID" value="NZ_JAIMAP010000007.1"/>
</dbReference>